<feature type="domain" description="ABC transporter" evidence="12">
    <location>
        <begin position="75"/>
        <end position="328"/>
    </location>
</feature>
<dbReference type="GO" id="GO:0005524">
    <property type="term" value="F:ATP binding"/>
    <property type="evidence" value="ECO:0007669"/>
    <property type="project" value="UniProtKB-KW"/>
</dbReference>
<evidence type="ECO:0000256" key="2">
    <source>
        <dbReference type="ARBA" id="ARBA00005814"/>
    </source>
</evidence>
<evidence type="ECO:0000256" key="8">
    <source>
        <dbReference type="ARBA" id="ARBA00023136"/>
    </source>
</evidence>
<feature type="transmembrane region" description="Helical" evidence="11">
    <location>
        <begin position="544"/>
        <end position="571"/>
    </location>
</feature>
<dbReference type="GO" id="GO:0140359">
    <property type="term" value="F:ABC-type transporter activity"/>
    <property type="evidence" value="ECO:0007669"/>
    <property type="project" value="InterPro"/>
</dbReference>
<dbReference type="InterPro" id="IPR003593">
    <property type="entry name" value="AAA+_ATPase"/>
</dbReference>
<evidence type="ECO:0000313" key="13">
    <source>
        <dbReference type="EMBL" id="GEU56719.1"/>
    </source>
</evidence>
<gene>
    <name evidence="13" type="ORF">Tci_028697</name>
</gene>
<dbReference type="PANTHER" id="PTHR48041:SF24">
    <property type="entry name" value="ABC TRANSPORTER G FAMILY MEMBER 21"/>
    <property type="match status" value="1"/>
</dbReference>
<feature type="compositionally biased region" description="Low complexity" evidence="10">
    <location>
        <begin position="8"/>
        <end position="20"/>
    </location>
</feature>
<evidence type="ECO:0000256" key="1">
    <source>
        <dbReference type="ARBA" id="ARBA00004141"/>
    </source>
</evidence>
<dbReference type="GO" id="GO:0005886">
    <property type="term" value="C:plasma membrane"/>
    <property type="evidence" value="ECO:0007669"/>
    <property type="project" value="TreeGrafter"/>
</dbReference>
<evidence type="ECO:0000256" key="9">
    <source>
        <dbReference type="SAM" id="Coils"/>
    </source>
</evidence>
<keyword evidence="8 11" id="KW-0472">Membrane</keyword>
<feature type="transmembrane region" description="Helical" evidence="11">
    <location>
        <begin position="578"/>
        <end position="597"/>
    </location>
</feature>
<feature type="region of interest" description="Disordered" evidence="10">
    <location>
        <begin position="714"/>
        <end position="734"/>
    </location>
</feature>
<name>A0A6L2L6D8_TANCI</name>
<comment type="caution">
    <text evidence="13">The sequence shown here is derived from an EMBL/GenBank/DDBJ whole genome shotgun (WGS) entry which is preliminary data.</text>
</comment>
<feature type="compositionally biased region" description="Polar residues" evidence="10">
    <location>
        <begin position="1058"/>
        <end position="1070"/>
    </location>
</feature>
<comment type="subcellular location">
    <subcellularLocation>
        <location evidence="1">Membrane</location>
        <topology evidence="1">Multi-pass membrane protein</topology>
    </subcellularLocation>
</comment>
<dbReference type="FunFam" id="3.40.50.300:FF:000337">
    <property type="entry name" value="ABC transporter G family member 22"/>
    <property type="match status" value="1"/>
</dbReference>
<feature type="transmembrane region" description="Helical" evidence="11">
    <location>
        <begin position="470"/>
        <end position="491"/>
    </location>
</feature>
<dbReference type="InterPro" id="IPR027417">
    <property type="entry name" value="P-loop_NTPase"/>
</dbReference>
<dbReference type="Pfam" id="PF00005">
    <property type="entry name" value="ABC_tran"/>
    <property type="match status" value="1"/>
</dbReference>
<dbReference type="InterPro" id="IPR017871">
    <property type="entry name" value="ABC_transporter-like_CS"/>
</dbReference>
<evidence type="ECO:0000256" key="7">
    <source>
        <dbReference type="ARBA" id="ARBA00022989"/>
    </source>
</evidence>
<dbReference type="InterPro" id="IPR013525">
    <property type="entry name" value="ABC2_TM"/>
</dbReference>
<evidence type="ECO:0000256" key="3">
    <source>
        <dbReference type="ARBA" id="ARBA00022448"/>
    </source>
</evidence>
<dbReference type="SMART" id="SM00382">
    <property type="entry name" value="AAA"/>
    <property type="match status" value="1"/>
</dbReference>
<accession>A0A6L2L6D8</accession>
<dbReference type="InterPro" id="IPR043926">
    <property type="entry name" value="ABCG_dom"/>
</dbReference>
<feature type="region of interest" description="Disordered" evidence="10">
    <location>
        <begin position="1044"/>
        <end position="1070"/>
    </location>
</feature>
<evidence type="ECO:0000256" key="10">
    <source>
        <dbReference type="SAM" id="MobiDB-lite"/>
    </source>
</evidence>
<dbReference type="CDD" id="cd03213">
    <property type="entry name" value="ABCG_EPDR"/>
    <property type="match status" value="1"/>
</dbReference>
<organism evidence="13">
    <name type="scientific">Tanacetum cinerariifolium</name>
    <name type="common">Dalmatian daisy</name>
    <name type="synonym">Chrysanthemum cinerariifolium</name>
    <dbReference type="NCBI Taxonomy" id="118510"/>
    <lineage>
        <taxon>Eukaryota</taxon>
        <taxon>Viridiplantae</taxon>
        <taxon>Streptophyta</taxon>
        <taxon>Embryophyta</taxon>
        <taxon>Tracheophyta</taxon>
        <taxon>Spermatophyta</taxon>
        <taxon>Magnoliopsida</taxon>
        <taxon>eudicotyledons</taxon>
        <taxon>Gunneridae</taxon>
        <taxon>Pentapetalae</taxon>
        <taxon>asterids</taxon>
        <taxon>campanulids</taxon>
        <taxon>Asterales</taxon>
        <taxon>Asteraceae</taxon>
        <taxon>Asteroideae</taxon>
        <taxon>Anthemideae</taxon>
        <taxon>Anthemidinae</taxon>
        <taxon>Tanacetum</taxon>
    </lineage>
</organism>
<keyword evidence="6" id="KW-0067">ATP-binding</keyword>
<feature type="transmembrane region" description="Helical" evidence="11">
    <location>
        <begin position="512"/>
        <end position="538"/>
    </location>
</feature>
<evidence type="ECO:0000256" key="11">
    <source>
        <dbReference type="SAM" id="Phobius"/>
    </source>
</evidence>
<comment type="similarity">
    <text evidence="2">Belongs to the ABC transporter superfamily. ABCG family. Eye pigment precursor importer (TC 3.A.1.204) subfamily.</text>
</comment>
<keyword evidence="9" id="KW-0175">Coiled coil</keyword>
<reference evidence="13" key="1">
    <citation type="journal article" date="2019" name="Sci. Rep.">
        <title>Draft genome of Tanacetum cinerariifolium, the natural source of mosquito coil.</title>
        <authorList>
            <person name="Yamashiro T."/>
            <person name="Shiraishi A."/>
            <person name="Satake H."/>
            <person name="Nakayama K."/>
        </authorList>
    </citation>
    <scope>NUCLEOTIDE SEQUENCE</scope>
</reference>
<dbReference type="InterPro" id="IPR003439">
    <property type="entry name" value="ABC_transporter-like_ATP-bd"/>
</dbReference>
<evidence type="ECO:0000256" key="5">
    <source>
        <dbReference type="ARBA" id="ARBA00022741"/>
    </source>
</evidence>
<sequence>MPILEFESTISSVTSSPASTRPHVNTRMENSTVHAEPPGSTTNTHHTLESNVANQNESIPSQLPFLRESLRPITLKFEDLTYTISLQSGEDHCFTSPESKRNRTLVNGVSGVVRPGELLAMLGPSGSGKTTLLTALGGRLPGKTSGSITYNGQPFSSSVKRKIGFVTQDDVLYPHLTVIETLTYAAMLRLPKSLTLEEKVEQAELIIIELGLTKCRNSIVGGPIIRGVSGGERKRVSIGQEMLVNPSLLLLDEPTSGLDSTTALRLVATLKGLARGGRSVVTTIHQPSSRLYWMFDKVVVLSDGCPIYSGQSDRVMSYLASIGYVPGFTLMNPADFLLDLANGVAPCENPNDHQQYNQGRMDRHEDCNTIKKFLVSSYKKTLHPQIIDDIHRNIDDTTRARGPQSSRCCDERWTTSWWTQFKVLFKRGLRERRHESYSGLRIFQVMSVSILSGLLWWHSDTSHLQDQVGLLFFFSIFWGFYPLSNAIFTFPQERPMLTRERSSSMYRLSSYYFARIAGDLPMELVLPTIFVTITYWMGGLNPSLITFVLTVLIILFNVLVSQGLGLALGAILMDLKQATTLSSVIMLVFLLAGGYYIQQIPPFISWLKYISFSHYCYKLLVEVQYGENEVYECGIAHKGHLDLTTVLCFKQIKIQSCLDPIPSIPPPFGTSSGNPGSPNVNRVDMMPTTTDPINTMTTTNVSQSVVDENLPQLFDSRGGSHVTNDSDSDVEEDQRTSNEFMAILNAEYHERALLANQKRFYKREKVKKRKNEKGKSEKGLIAESCDWDEESLSSEDERTTRIRTFMAIVEDEPSVGKADARSGQWVDITLKKVHKLLSMTAGDERKHVLDYTYVNLHYVEDQRKNLLNKFDLLKQELSLHKSELCNLKNIVSINCSLQSKVISVNLKNESQKDEISDLKKEPLPALPKLIGAEPSCTSNSLISLFELTSNMAELTLNNSLKKSKKSYVKVSQTYVIIKTEPKASSSMPSKQKVWYRPCIHCRLKNHLFDDCYSKPKCFTCSSNEHLTKEHTEQTAVKRTLNKLKNQPPLKPIPKKTSRMSNPSTHEITNYPKNLRNNRKQRIANMQSTKPTKKKMEKLSKVRVKELRVDDGTGFRNHKLKEFCDEKAYDVFRGRSPDIIYFYVFECPVYIHNHRDHLAKFDEKADDRFFLGYSLVAKAFRVFNIRRQEMEETVHVTFSEDNEAISQSSTKGDEINFNENRSYLDDEFLKPRNKVTQCSANIEYFPYISAYENITRADSLTLQDSVPSEDLPKFTIADNHPTLNEFDHPESAKNLEPAEIKDNVTNEPIGDIHHSPLNEDIHLSHVPQDRWLRENHIELVNIIGEPLADIITRSRVTDSEAALTHECLYVNFLFEIKSKKLIEALEEE</sequence>
<keyword evidence="4 11" id="KW-0812">Transmembrane</keyword>
<dbReference type="Gene3D" id="3.40.50.300">
    <property type="entry name" value="P-loop containing nucleotide triphosphate hydrolases"/>
    <property type="match status" value="1"/>
</dbReference>
<dbReference type="InterPro" id="IPR050352">
    <property type="entry name" value="ABCG_transporters"/>
</dbReference>
<dbReference type="InterPro" id="IPR057670">
    <property type="entry name" value="SH3_retrovirus"/>
</dbReference>
<evidence type="ECO:0000259" key="12">
    <source>
        <dbReference type="PROSITE" id="PS50893"/>
    </source>
</evidence>
<dbReference type="SUPFAM" id="SSF52540">
    <property type="entry name" value="P-loop containing nucleoside triphosphate hydrolases"/>
    <property type="match status" value="1"/>
</dbReference>
<protein>
    <submittedName>
        <fullName evidence="13">ABC transporter G family member 21</fullName>
    </submittedName>
</protein>
<dbReference type="GO" id="GO:0016887">
    <property type="term" value="F:ATP hydrolysis activity"/>
    <property type="evidence" value="ECO:0007669"/>
    <property type="project" value="InterPro"/>
</dbReference>
<evidence type="ECO:0000256" key="6">
    <source>
        <dbReference type="ARBA" id="ARBA00022840"/>
    </source>
</evidence>
<keyword evidence="3" id="KW-0813">Transport</keyword>
<dbReference type="PANTHER" id="PTHR48041">
    <property type="entry name" value="ABC TRANSPORTER G FAMILY MEMBER 28"/>
    <property type="match status" value="1"/>
</dbReference>
<keyword evidence="7 11" id="KW-1133">Transmembrane helix</keyword>
<feature type="coiled-coil region" evidence="9">
    <location>
        <begin position="856"/>
        <end position="921"/>
    </location>
</feature>
<dbReference type="EMBL" id="BKCJ010003710">
    <property type="protein sequence ID" value="GEU56719.1"/>
    <property type="molecule type" value="Genomic_DNA"/>
</dbReference>
<proteinExistence type="inferred from homology"/>
<dbReference type="PROSITE" id="PS00211">
    <property type="entry name" value="ABC_TRANSPORTER_1"/>
    <property type="match status" value="1"/>
</dbReference>
<dbReference type="Pfam" id="PF25597">
    <property type="entry name" value="SH3_retrovirus"/>
    <property type="match status" value="1"/>
</dbReference>
<evidence type="ECO:0000256" key="4">
    <source>
        <dbReference type="ARBA" id="ARBA00022692"/>
    </source>
</evidence>
<keyword evidence="5" id="KW-0547">Nucleotide-binding</keyword>
<dbReference type="PROSITE" id="PS50893">
    <property type="entry name" value="ABC_TRANSPORTER_2"/>
    <property type="match status" value="1"/>
</dbReference>
<dbReference type="Pfam" id="PF01061">
    <property type="entry name" value="ABC2_membrane"/>
    <property type="match status" value="1"/>
</dbReference>
<dbReference type="Pfam" id="PF19055">
    <property type="entry name" value="ABC2_membrane_7"/>
    <property type="match status" value="1"/>
</dbReference>
<feature type="region of interest" description="Disordered" evidence="10">
    <location>
        <begin position="1"/>
        <end position="24"/>
    </location>
</feature>